<protein>
    <submittedName>
        <fullName evidence="2">Uncharacterized protein</fullName>
    </submittedName>
</protein>
<feature type="compositionally biased region" description="Basic and acidic residues" evidence="1">
    <location>
        <begin position="70"/>
        <end position="82"/>
    </location>
</feature>
<evidence type="ECO:0000313" key="2">
    <source>
        <dbReference type="EMBL" id="KAF2301747.1"/>
    </source>
</evidence>
<proteinExistence type="predicted"/>
<organism evidence="2 3">
    <name type="scientific">Hevea brasiliensis</name>
    <name type="common">Para rubber tree</name>
    <name type="synonym">Siphonia brasiliensis</name>
    <dbReference type="NCBI Taxonomy" id="3981"/>
    <lineage>
        <taxon>Eukaryota</taxon>
        <taxon>Viridiplantae</taxon>
        <taxon>Streptophyta</taxon>
        <taxon>Embryophyta</taxon>
        <taxon>Tracheophyta</taxon>
        <taxon>Spermatophyta</taxon>
        <taxon>Magnoliopsida</taxon>
        <taxon>eudicotyledons</taxon>
        <taxon>Gunneridae</taxon>
        <taxon>Pentapetalae</taxon>
        <taxon>rosids</taxon>
        <taxon>fabids</taxon>
        <taxon>Malpighiales</taxon>
        <taxon>Euphorbiaceae</taxon>
        <taxon>Crotonoideae</taxon>
        <taxon>Micrandreae</taxon>
        <taxon>Hevea</taxon>
    </lineage>
</organism>
<evidence type="ECO:0000313" key="3">
    <source>
        <dbReference type="Proteomes" id="UP000467840"/>
    </source>
</evidence>
<comment type="caution">
    <text evidence="2">The sequence shown here is derived from an EMBL/GenBank/DDBJ whole genome shotgun (WGS) entry which is preliminary data.</text>
</comment>
<dbReference type="Proteomes" id="UP000467840">
    <property type="component" value="Chromosome 4"/>
</dbReference>
<accession>A0A6A6LMK8</accession>
<sequence length="129" mass="13761">MVENASDMDNGASMASADVVDEKSANSINNSSTVGVVKVDLSGQNLKKDEKKTSILSTEKGEVSNSEASGRVEHQSYENKQKSEVTGSHAHVCYHGYQIFSLFTLSLVPWPVGHACLLSGAITDGCKKL</sequence>
<dbReference type="AlphaFoldDB" id="A0A6A6LMK8"/>
<reference evidence="2 3" key="1">
    <citation type="journal article" date="2020" name="Mol. Plant">
        <title>The Chromosome-Based Rubber Tree Genome Provides New Insights into Spurge Genome Evolution and Rubber Biosynthesis.</title>
        <authorList>
            <person name="Liu J."/>
            <person name="Shi C."/>
            <person name="Shi C.C."/>
            <person name="Li W."/>
            <person name="Zhang Q.J."/>
            <person name="Zhang Y."/>
            <person name="Li K."/>
            <person name="Lu H.F."/>
            <person name="Shi C."/>
            <person name="Zhu S.T."/>
            <person name="Xiao Z.Y."/>
            <person name="Nan H."/>
            <person name="Yue Y."/>
            <person name="Zhu X.G."/>
            <person name="Wu Y."/>
            <person name="Hong X.N."/>
            <person name="Fan G.Y."/>
            <person name="Tong Y."/>
            <person name="Zhang D."/>
            <person name="Mao C.L."/>
            <person name="Liu Y.L."/>
            <person name="Hao S.J."/>
            <person name="Liu W.Q."/>
            <person name="Lv M.Q."/>
            <person name="Zhang H.B."/>
            <person name="Liu Y."/>
            <person name="Hu-Tang G.R."/>
            <person name="Wang J.P."/>
            <person name="Wang J.H."/>
            <person name="Sun Y.H."/>
            <person name="Ni S.B."/>
            <person name="Chen W.B."/>
            <person name="Zhang X.C."/>
            <person name="Jiao Y.N."/>
            <person name="Eichler E.E."/>
            <person name="Li G.H."/>
            <person name="Liu X."/>
            <person name="Gao L.Z."/>
        </authorList>
    </citation>
    <scope>NUCLEOTIDE SEQUENCE [LARGE SCALE GENOMIC DNA]</scope>
    <source>
        <strain evidence="3">cv. GT1</strain>
        <tissue evidence="2">Leaf</tissue>
    </source>
</reference>
<dbReference type="EMBL" id="JAAGAX010000010">
    <property type="protein sequence ID" value="KAF2301747.1"/>
    <property type="molecule type" value="Genomic_DNA"/>
</dbReference>
<evidence type="ECO:0000256" key="1">
    <source>
        <dbReference type="SAM" id="MobiDB-lite"/>
    </source>
</evidence>
<name>A0A6A6LMK8_HEVBR</name>
<gene>
    <name evidence="2" type="ORF">GH714_028882</name>
</gene>
<feature type="region of interest" description="Disordered" evidence="1">
    <location>
        <begin position="48"/>
        <end position="82"/>
    </location>
</feature>
<keyword evidence="3" id="KW-1185">Reference proteome</keyword>